<comment type="cofactor">
    <cofactor evidence="1">
        <name>heme</name>
        <dbReference type="ChEBI" id="CHEBI:30413"/>
    </cofactor>
</comment>
<evidence type="ECO:0000256" key="7">
    <source>
        <dbReference type="ARBA" id="ARBA00023033"/>
    </source>
</evidence>
<dbReference type="PANTHER" id="PTHR24296">
    <property type="entry name" value="CYTOCHROME P450"/>
    <property type="match status" value="1"/>
</dbReference>
<gene>
    <name evidence="8" type="ORF">V6N12_059429</name>
</gene>
<evidence type="ECO:0008006" key="10">
    <source>
        <dbReference type="Google" id="ProtNLM"/>
    </source>
</evidence>
<evidence type="ECO:0000256" key="1">
    <source>
        <dbReference type="ARBA" id="ARBA00001971"/>
    </source>
</evidence>
<comment type="caution">
    <text evidence="8">The sequence shown here is derived from an EMBL/GenBank/DDBJ whole genome shotgun (WGS) entry which is preliminary data.</text>
</comment>
<dbReference type="SUPFAM" id="SSF48264">
    <property type="entry name" value="Cytochrome P450"/>
    <property type="match status" value="1"/>
</dbReference>
<keyword evidence="6" id="KW-0408">Iron</keyword>
<keyword evidence="4" id="KW-0479">Metal-binding</keyword>
<keyword evidence="5" id="KW-0560">Oxidoreductase</keyword>
<comment type="similarity">
    <text evidence="2">Belongs to the cytochrome P450 family.</text>
</comment>
<keyword evidence="9" id="KW-1185">Reference proteome</keyword>
<evidence type="ECO:0000256" key="6">
    <source>
        <dbReference type="ARBA" id="ARBA00023004"/>
    </source>
</evidence>
<proteinExistence type="inferred from homology"/>
<evidence type="ECO:0000256" key="2">
    <source>
        <dbReference type="ARBA" id="ARBA00010617"/>
    </source>
</evidence>
<reference evidence="8 9" key="1">
    <citation type="journal article" date="2024" name="G3 (Bethesda)">
        <title>Genome assembly of Hibiscus sabdariffa L. provides insights into metabolisms of medicinal natural products.</title>
        <authorList>
            <person name="Kim T."/>
        </authorList>
    </citation>
    <scope>NUCLEOTIDE SEQUENCE [LARGE SCALE GENOMIC DNA]</scope>
    <source>
        <strain evidence="8">TK-2024</strain>
        <tissue evidence="8">Old leaves</tissue>
    </source>
</reference>
<evidence type="ECO:0000256" key="4">
    <source>
        <dbReference type="ARBA" id="ARBA00022723"/>
    </source>
</evidence>
<dbReference type="EMBL" id="JBBPBM010000010">
    <property type="protein sequence ID" value="KAK8565883.1"/>
    <property type="molecule type" value="Genomic_DNA"/>
</dbReference>
<dbReference type="Gene3D" id="1.10.630.10">
    <property type="entry name" value="Cytochrome P450"/>
    <property type="match status" value="1"/>
</dbReference>
<name>A0ABR2EV14_9ROSI</name>
<sequence length="123" mass="13917">MFAVDGDKWKEQRKFASYEFSTRVLRDFSCSVFSSNAAKLVLLVSNLTANALSWFFYALCKNPLIQEKAAREVIEMTGADRIDDDDIDDFMASVTDATLEKMHYLHAALSETLRLYPAVPHGN</sequence>
<dbReference type="Pfam" id="PF00067">
    <property type="entry name" value="p450"/>
    <property type="match status" value="1"/>
</dbReference>
<accession>A0ABR2EV14</accession>
<evidence type="ECO:0000313" key="8">
    <source>
        <dbReference type="EMBL" id="KAK8565883.1"/>
    </source>
</evidence>
<keyword evidence="7" id="KW-0503">Monooxygenase</keyword>
<evidence type="ECO:0000313" key="9">
    <source>
        <dbReference type="Proteomes" id="UP001472677"/>
    </source>
</evidence>
<dbReference type="Proteomes" id="UP001472677">
    <property type="component" value="Unassembled WGS sequence"/>
</dbReference>
<protein>
    <recommendedName>
        <fullName evidence="10">Cytochrome P450</fullName>
    </recommendedName>
</protein>
<evidence type="ECO:0000256" key="5">
    <source>
        <dbReference type="ARBA" id="ARBA00023002"/>
    </source>
</evidence>
<dbReference type="InterPro" id="IPR001128">
    <property type="entry name" value="Cyt_P450"/>
</dbReference>
<evidence type="ECO:0000256" key="3">
    <source>
        <dbReference type="ARBA" id="ARBA00022617"/>
    </source>
</evidence>
<organism evidence="8 9">
    <name type="scientific">Hibiscus sabdariffa</name>
    <name type="common">roselle</name>
    <dbReference type="NCBI Taxonomy" id="183260"/>
    <lineage>
        <taxon>Eukaryota</taxon>
        <taxon>Viridiplantae</taxon>
        <taxon>Streptophyta</taxon>
        <taxon>Embryophyta</taxon>
        <taxon>Tracheophyta</taxon>
        <taxon>Spermatophyta</taxon>
        <taxon>Magnoliopsida</taxon>
        <taxon>eudicotyledons</taxon>
        <taxon>Gunneridae</taxon>
        <taxon>Pentapetalae</taxon>
        <taxon>rosids</taxon>
        <taxon>malvids</taxon>
        <taxon>Malvales</taxon>
        <taxon>Malvaceae</taxon>
        <taxon>Malvoideae</taxon>
        <taxon>Hibiscus</taxon>
    </lineage>
</organism>
<keyword evidence="3" id="KW-0349">Heme</keyword>
<dbReference type="InterPro" id="IPR036396">
    <property type="entry name" value="Cyt_P450_sf"/>
</dbReference>